<evidence type="ECO:0000256" key="2">
    <source>
        <dbReference type="SAM" id="MobiDB-lite"/>
    </source>
</evidence>
<dbReference type="EMBL" id="JAUEPS010000002">
    <property type="protein sequence ID" value="KAK0467703.1"/>
    <property type="molecule type" value="Genomic_DNA"/>
</dbReference>
<evidence type="ECO:0000256" key="1">
    <source>
        <dbReference type="SAM" id="Coils"/>
    </source>
</evidence>
<dbReference type="RefSeq" id="XP_060337978.1">
    <property type="nucleotide sequence ID" value="XM_060469154.1"/>
</dbReference>
<feature type="compositionally biased region" description="Basic and acidic residues" evidence="2">
    <location>
        <begin position="339"/>
        <end position="363"/>
    </location>
</feature>
<protein>
    <submittedName>
        <fullName evidence="3">Uncharacterized protein</fullName>
    </submittedName>
</protein>
<comment type="caution">
    <text evidence="3">The sequence shown here is derived from an EMBL/GenBank/DDBJ whole genome shotgun (WGS) entry which is preliminary data.</text>
</comment>
<dbReference type="AlphaFoldDB" id="A0AA39NL75"/>
<feature type="compositionally biased region" description="Polar residues" evidence="2">
    <location>
        <begin position="123"/>
        <end position="132"/>
    </location>
</feature>
<evidence type="ECO:0000313" key="3">
    <source>
        <dbReference type="EMBL" id="KAK0467703.1"/>
    </source>
</evidence>
<gene>
    <name evidence="3" type="ORF">EV420DRAFT_1473558</name>
</gene>
<accession>A0AA39NL75</accession>
<name>A0AA39NL75_ARMTA</name>
<evidence type="ECO:0000313" key="4">
    <source>
        <dbReference type="Proteomes" id="UP001175211"/>
    </source>
</evidence>
<sequence>MGPDLASSTTLKPVLLSESALTEELPPPTSLPGGEMVAAVLHILTKVASQVDMVLQNPQNLQNPQPTMFPPQSDMVLQTPPDIQQPVQQPVQQTIFPSQSEAFFRNKQNFSINFTSAYQATESTDTSSTSWAGKTGGKRPLRGSGESPSKYITVAKHRDQDLHMEVLEKAHVEQLSREINSLHANNEGQERTIANNKAELEYMLTQLSKVMSTVKEQATDLCSQDEEITKKNEAINELQTKLQEELTNCQRKHLKYTQWYDTNATQGRQEIKNLKNELTNLQHQLADAKGRESDTTPLEAERLRLEGVLANTKAQHDTEMHRLRAATQADVASANAHMEGAERQARAAEEKAKQPPCLLHHEI</sequence>
<keyword evidence="4" id="KW-1185">Reference proteome</keyword>
<keyword evidence="1" id="KW-0175">Coiled coil</keyword>
<feature type="coiled-coil region" evidence="1">
    <location>
        <begin position="228"/>
        <end position="291"/>
    </location>
</feature>
<reference evidence="3" key="1">
    <citation type="submission" date="2023-06" db="EMBL/GenBank/DDBJ databases">
        <authorList>
            <consortium name="Lawrence Berkeley National Laboratory"/>
            <person name="Ahrendt S."/>
            <person name="Sahu N."/>
            <person name="Indic B."/>
            <person name="Wong-Bajracharya J."/>
            <person name="Merenyi Z."/>
            <person name="Ke H.-M."/>
            <person name="Monk M."/>
            <person name="Kocsube S."/>
            <person name="Drula E."/>
            <person name="Lipzen A."/>
            <person name="Balint B."/>
            <person name="Henrissat B."/>
            <person name="Andreopoulos B."/>
            <person name="Martin F.M."/>
            <person name="Harder C.B."/>
            <person name="Rigling D."/>
            <person name="Ford K.L."/>
            <person name="Foster G.D."/>
            <person name="Pangilinan J."/>
            <person name="Papanicolaou A."/>
            <person name="Barry K."/>
            <person name="LaButti K."/>
            <person name="Viragh M."/>
            <person name="Koriabine M."/>
            <person name="Yan M."/>
            <person name="Riley R."/>
            <person name="Champramary S."/>
            <person name="Plett K.L."/>
            <person name="Tsai I.J."/>
            <person name="Slot J."/>
            <person name="Sipos G."/>
            <person name="Plett J."/>
            <person name="Nagy L.G."/>
            <person name="Grigoriev I.V."/>
        </authorList>
    </citation>
    <scope>NUCLEOTIDE SEQUENCE</scope>
    <source>
        <strain evidence="3">CCBAS 213</strain>
    </source>
</reference>
<feature type="region of interest" description="Disordered" evidence="2">
    <location>
        <begin position="123"/>
        <end position="148"/>
    </location>
</feature>
<proteinExistence type="predicted"/>
<organism evidence="3 4">
    <name type="scientific">Armillaria tabescens</name>
    <name type="common">Ringless honey mushroom</name>
    <name type="synonym">Agaricus tabescens</name>
    <dbReference type="NCBI Taxonomy" id="1929756"/>
    <lineage>
        <taxon>Eukaryota</taxon>
        <taxon>Fungi</taxon>
        <taxon>Dikarya</taxon>
        <taxon>Basidiomycota</taxon>
        <taxon>Agaricomycotina</taxon>
        <taxon>Agaricomycetes</taxon>
        <taxon>Agaricomycetidae</taxon>
        <taxon>Agaricales</taxon>
        <taxon>Marasmiineae</taxon>
        <taxon>Physalacriaceae</taxon>
        <taxon>Desarmillaria</taxon>
    </lineage>
</organism>
<dbReference type="Proteomes" id="UP001175211">
    <property type="component" value="Unassembled WGS sequence"/>
</dbReference>
<feature type="region of interest" description="Disordered" evidence="2">
    <location>
        <begin position="338"/>
        <end position="363"/>
    </location>
</feature>
<dbReference type="GeneID" id="85352702"/>